<gene>
    <name evidence="1" type="ORF">vBLenPICBM2__14</name>
</gene>
<name>A0A3G2YR98_9CAUD</name>
<sequence>MNNITLDQRLAIAKAYLDENISLRTIADLAGVNASDIARISREVLGDKYFKTRYKSSNQGTGTLL</sequence>
<dbReference type="Proteomes" id="UP000273515">
    <property type="component" value="Segment"/>
</dbReference>
<accession>A0A3G2YR98</accession>
<proteinExistence type="predicted"/>
<dbReference type="EMBL" id="MF431616">
    <property type="protein sequence ID" value="AYP28075.1"/>
    <property type="molecule type" value="Genomic_DNA"/>
</dbReference>
<reference evidence="2" key="1">
    <citation type="submission" date="2017-07" db="EMBL/GenBank/DDBJ databases">
        <title>Cobaviruses - a newly discovered phage group infecting protist-associated Rhodobacteraceae is ubiquitous in highly productive marine areas.</title>
        <authorList>
            <person name="Bischoff V."/>
            <person name="Bunk B."/>
            <person name="Meier-Kolthoff J."/>
            <person name="Sproer C."/>
            <person name="Poehlein A."/>
            <person name="Dogs M."/>
            <person name="Daniel R."/>
            <person name="Overmann J."/>
            <person name="Goker M."/>
            <person name="Simon M."/>
            <person name="Brinkhoff T."/>
            <person name="Moraru C."/>
        </authorList>
    </citation>
    <scope>NUCLEOTIDE SEQUENCE [LARGE SCALE GENOMIC DNA]</scope>
</reference>
<evidence type="ECO:0000313" key="1">
    <source>
        <dbReference type="EMBL" id="AYP28075.1"/>
    </source>
</evidence>
<keyword evidence="2" id="KW-1185">Reference proteome</keyword>
<evidence type="ECO:0000313" key="2">
    <source>
        <dbReference type="Proteomes" id="UP000273515"/>
    </source>
</evidence>
<reference evidence="1 2" key="2">
    <citation type="journal article" date="2019" name="ISME J.">
        <title>Cobaviruses - a new globally distributed phage group infecting Rhodobacteraceae in marine ecosystems.</title>
        <authorList>
            <person name="Bischoff V."/>
            <person name="Bunk B."/>
            <person name="Meier-Kolthoff J.P."/>
            <person name="Sproer C."/>
            <person name="Poehlein A."/>
            <person name="Dogs M."/>
            <person name="Nguyen M."/>
            <person name="Petersen J."/>
            <person name="Daniel R."/>
            <person name="Overmann J."/>
            <person name="Goker M."/>
            <person name="Simon M."/>
            <person name="Brinkhoff T."/>
            <person name="Moraru C."/>
        </authorList>
    </citation>
    <scope>NUCLEOTIDE SEQUENCE [LARGE SCALE GENOMIC DNA]</scope>
</reference>
<organism evidence="1 2">
    <name type="scientific">Lentibacter phage vB_LenP_ICBM2</name>
    <dbReference type="NCBI Taxonomy" id="2847823"/>
    <lineage>
        <taxon>Viruses</taxon>
        <taxon>Duplodnaviria</taxon>
        <taxon>Heunggongvirae</taxon>
        <taxon>Uroviricota</taxon>
        <taxon>Caudoviricetes</taxon>
        <taxon>Zobellviridae</taxon>
        <taxon>Cobavirinae</taxon>
        <taxon>Veravirus</taxon>
        <taxon>Veravirus septentrionalis</taxon>
    </lineage>
</organism>
<protein>
    <submittedName>
        <fullName evidence="1">Uncharacterized protein</fullName>
    </submittedName>
</protein>